<proteinExistence type="predicted"/>
<dbReference type="EMBL" id="CAXDID020000040">
    <property type="protein sequence ID" value="CAL5999602.1"/>
    <property type="molecule type" value="Genomic_DNA"/>
</dbReference>
<accession>A0AA86R5H1</accession>
<evidence type="ECO:0000313" key="3">
    <source>
        <dbReference type="Proteomes" id="UP001642409"/>
    </source>
</evidence>
<reference evidence="1" key="1">
    <citation type="submission" date="2023-06" db="EMBL/GenBank/DDBJ databases">
        <authorList>
            <person name="Kurt Z."/>
        </authorList>
    </citation>
    <scope>NUCLEOTIDE SEQUENCE</scope>
</reference>
<keyword evidence="3" id="KW-1185">Reference proteome</keyword>
<organism evidence="1">
    <name type="scientific">Hexamita inflata</name>
    <dbReference type="NCBI Taxonomy" id="28002"/>
    <lineage>
        <taxon>Eukaryota</taxon>
        <taxon>Metamonada</taxon>
        <taxon>Diplomonadida</taxon>
        <taxon>Hexamitidae</taxon>
        <taxon>Hexamitinae</taxon>
        <taxon>Hexamita</taxon>
    </lineage>
</organism>
<comment type="caution">
    <text evidence="1">The sequence shown here is derived from an EMBL/GenBank/DDBJ whole genome shotgun (WGS) entry which is preliminary data.</text>
</comment>
<name>A0AA86R5H1_9EUKA</name>
<gene>
    <name evidence="2" type="ORF">HINF_LOCUS16291</name>
    <name evidence="1" type="ORF">HINF_LOCUS57372</name>
</gene>
<evidence type="ECO:0000313" key="2">
    <source>
        <dbReference type="EMBL" id="CAL5999602.1"/>
    </source>
</evidence>
<reference evidence="2 3" key="2">
    <citation type="submission" date="2024-07" db="EMBL/GenBank/DDBJ databases">
        <authorList>
            <person name="Akdeniz Z."/>
        </authorList>
    </citation>
    <scope>NUCLEOTIDE SEQUENCE [LARGE SCALE GENOMIC DNA]</scope>
</reference>
<evidence type="ECO:0000313" key="1">
    <source>
        <dbReference type="EMBL" id="CAI9969727.1"/>
    </source>
</evidence>
<dbReference type="Proteomes" id="UP001642409">
    <property type="component" value="Unassembled WGS sequence"/>
</dbReference>
<dbReference type="EMBL" id="CATOUU010001064">
    <property type="protein sequence ID" value="CAI9969727.1"/>
    <property type="molecule type" value="Genomic_DNA"/>
</dbReference>
<sequence length="264" mass="28607">MLSTLNVSTNTSAKIYLFGTVSSSLTLNECVFSVKATNSFGFKKILGTFSATYTSIYLNQVVEATTAVLDNFNYFEVNTSDTLTGNFMMLSKSSTSKFYFSCASTDTVVKNKCVRPITPEVGDCKSYLSYNVISDQLVQESSNCSECWYGYVQTSALSCAPVIPNYVPGHCSNVSSQINCSGCYEGYTLIQSGTIFTCSQIVLDTYVGSATVENNLYIYYKAPTTEFCQTCSGGYVANKEGNCVWPITLSTGATCLLLANGTCQ</sequence>
<dbReference type="AlphaFoldDB" id="A0AA86R5H1"/>
<protein>
    <submittedName>
        <fullName evidence="2">Hypothetical_protein</fullName>
    </submittedName>
</protein>